<dbReference type="Gene3D" id="3.40.50.1820">
    <property type="entry name" value="alpha/beta hydrolase"/>
    <property type="match status" value="1"/>
</dbReference>
<dbReference type="Proteomes" id="UP000280726">
    <property type="component" value="Unassembled WGS sequence"/>
</dbReference>
<keyword evidence="2" id="KW-1133">Transmembrane helix</keyword>
<sequence>MPMTEGGRAAGTLAPGTSGARQRWRRPRSWRRRRWQAALGVLAVVLGTVLAAVGLGIGLPRLGVGIVGAVLALSVAVVGVVLVVAGTLALVRVSRGWWRVPVALVAAAASLLGVYLLTTPVIASVPPRSAAETAAPPAGAEEVFFRTADGVRLAAWYVPSGTGAAVVLMHGSGSSRAAVVDHAEVLAGAGYGVLAVDARGHGESSGRGMRWGWFGDADVGAAVTYLTGRDDVDPARIAAVGLSMGGEEVIGAAAGDERIRAVVAEGVTGRSAADLGWLSEGYGWRGSLQEALEVVRTAAADLLSPADPPPPLRDAVAETAPRPVLLVVAGTVEEEALAAADLADHGVVTVWTVDGADHMGGLGADPDGWTTTVVGFLDANTR</sequence>
<dbReference type="InterPro" id="IPR029058">
    <property type="entry name" value="AB_hydrolase_fold"/>
</dbReference>
<comment type="caution">
    <text evidence="4">The sequence shown here is derived from an EMBL/GenBank/DDBJ whole genome shotgun (WGS) entry which is preliminary data.</text>
</comment>
<feature type="transmembrane region" description="Helical" evidence="2">
    <location>
        <begin position="98"/>
        <end position="118"/>
    </location>
</feature>
<dbReference type="EMBL" id="RKRA01000001">
    <property type="protein sequence ID" value="RPF29148.1"/>
    <property type="molecule type" value="Genomic_DNA"/>
</dbReference>
<feature type="transmembrane region" description="Helical" evidence="2">
    <location>
        <begin position="65"/>
        <end position="91"/>
    </location>
</feature>
<evidence type="ECO:0000313" key="4">
    <source>
        <dbReference type="EMBL" id="RPF29148.1"/>
    </source>
</evidence>
<dbReference type="GO" id="GO:0004177">
    <property type="term" value="F:aminopeptidase activity"/>
    <property type="evidence" value="ECO:0007669"/>
    <property type="project" value="UniProtKB-KW"/>
</dbReference>
<keyword evidence="4" id="KW-0378">Hydrolase</keyword>
<dbReference type="InterPro" id="IPR051411">
    <property type="entry name" value="Polyketide_trans_af380"/>
</dbReference>
<dbReference type="SUPFAM" id="SSF53474">
    <property type="entry name" value="alpha/beta-Hydrolases"/>
    <property type="match status" value="1"/>
</dbReference>
<keyword evidence="2" id="KW-0812">Transmembrane</keyword>
<dbReference type="Pfam" id="PF12146">
    <property type="entry name" value="Hydrolase_4"/>
    <property type="match status" value="1"/>
</dbReference>
<dbReference type="PANTHER" id="PTHR47751:SF2">
    <property type="entry name" value="DLTD N-TERMINAL DOMAIN PROTEIN (AFU_ORTHOLOGUE AFUA_8G00380)-RELATED"/>
    <property type="match status" value="1"/>
</dbReference>
<name>A0A3N4ZUQ4_9MICO</name>
<evidence type="ECO:0000313" key="5">
    <source>
        <dbReference type="Proteomes" id="UP000280726"/>
    </source>
</evidence>
<feature type="domain" description="Serine aminopeptidase S33" evidence="3">
    <location>
        <begin position="164"/>
        <end position="263"/>
    </location>
</feature>
<organism evidence="4 5">
    <name type="scientific">Georgenia muralis</name>
    <dbReference type="NCBI Taxonomy" id="154117"/>
    <lineage>
        <taxon>Bacteria</taxon>
        <taxon>Bacillati</taxon>
        <taxon>Actinomycetota</taxon>
        <taxon>Actinomycetes</taxon>
        <taxon>Micrococcales</taxon>
        <taxon>Bogoriellaceae</taxon>
        <taxon>Georgenia</taxon>
    </lineage>
</organism>
<dbReference type="RefSeq" id="WP_123919892.1">
    <property type="nucleotide sequence ID" value="NZ_RKRA01000001.1"/>
</dbReference>
<keyword evidence="4" id="KW-0031">Aminopeptidase</keyword>
<dbReference type="AlphaFoldDB" id="A0A3N4ZUQ4"/>
<dbReference type="PANTHER" id="PTHR47751">
    <property type="entry name" value="SUPERFAMILY HYDROLASE, PUTATIVE (AFU_ORTHOLOGUE AFUA_2G16580)-RELATED"/>
    <property type="match status" value="1"/>
</dbReference>
<protein>
    <submittedName>
        <fullName evidence="4">Serine aminopeptidase S33 family</fullName>
    </submittedName>
</protein>
<keyword evidence="4" id="KW-0645">Protease</keyword>
<evidence type="ECO:0000256" key="1">
    <source>
        <dbReference type="SAM" id="MobiDB-lite"/>
    </source>
</evidence>
<dbReference type="InterPro" id="IPR022742">
    <property type="entry name" value="Hydrolase_4"/>
</dbReference>
<dbReference type="OrthoDB" id="9765647at2"/>
<reference evidence="4 5" key="1">
    <citation type="submission" date="2018-11" db="EMBL/GenBank/DDBJ databases">
        <title>Sequencing the genomes of 1000 actinobacteria strains.</title>
        <authorList>
            <person name="Klenk H.-P."/>
        </authorList>
    </citation>
    <scope>NUCLEOTIDE SEQUENCE [LARGE SCALE GENOMIC DNA]</scope>
    <source>
        <strain evidence="4 5">DSM 14418</strain>
    </source>
</reference>
<proteinExistence type="predicted"/>
<accession>A0A3N4ZUQ4</accession>
<feature type="transmembrane region" description="Helical" evidence="2">
    <location>
        <begin position="35"/>
        <end position="59"/>
    </location>
</feature>
<evidence type="ECO:0000259" key="3">
    <source>
        <dbReference type="Pfam" id="PF12146"/>
    </source>
</evidence>
<evidence type="ECO:0000256" key="2">
    <source>
        <dbReference type="SAM" id="Phobius"/>
    </source>
</evidence>
<gene>
    <name evidence="4" type="ORF">EDD32_3708</name>
</gene>
<feature type="region of interest" description="Disordered" evidence="1">
    <location>
        <begin position="1"/>
        <end position="25"/>
    </location>
</feature>
<keyword evidence="5" id="KW-1185">Reference proteome</keyword>
<keyword evidence="2" id="KW-0472">Membrane</keyword>